<accession>A0A1M4TIN0</accession>
<protein>
    <recommendedName>
        <fullName evidence="4">PH domain-containing protein</fullName>
    </recommendedName>
</protein>
<keyword evidence="1" id="KW-0472">Membrane</keyword>
<proteinExistence type="predicted"/>
<name>A0A1M4TIN0_9BACT</name>
<gene>
    <name evidence="2" type="ORF">SAMN05443144_101304</name>
</gene>
<evidence type="ECO:0008006" key="4">
    <source>
        <dbReference type="Google" id="ProtNLM"/>
    </source>
</evidence>
<keyword evidence="3" id="KW-1185">Reference proteome</keyword>
<dbReference type="AlphaFoldDB" id="A0A1M4TIN0"/>
<reference evidence="2 3" key="1">
    <citation type="submission" date="2016-11" db="EMBL/GenBank/DDBJ databases">
        <authorList>
            <person name="Jaros S."/>
            <person name="Januszkiewicz K."/>
            <person name="Wedrychowicz H."/>
        </authorList>
    </citation>
    <scope>NUCLEOTIDE SEQUENCE [LARGE SCALE GENOMIC DNA]</scope>
    <source>
        <strain evidence="2 3">DSM 21986</strain>
    </source>
</reference>
<keyword evidence="1" id="KW-1133">Transmembrane helix</keyword>
<keyword evidence="1" id="KW-0812">Transmembrane</keyword>
<feature type="transmembrane region" description="Helical" evidence="1">
    <location>
        <begin position="14"/>
        <end position="36"/>
    </location>
</feature>
<evidence type="ECO:0000256" key="1">
    <source>
        <dbReference type="SAM" id="Phobius"/>
    </source>
</evidence>
<organism evidence="2 3">
    <name type="scientific">Fodinibius roseus</name>
    <dbReference type="NCBI Taxonomy" id="1194090"/>
    <lineage>
        <taxon>Bacteria</taxon>
        <taxon>Pseudomonadati</taxon>
        <taxon>Balneolota</taxon>
        <taxon>Balneolia</taxon>
        <taxon>Balneolales</taxon>
        <taxon>Balneolaceae</taxon>
        <taxon>Fodinibius</taxon>
    </lineage>
</organism>
<sequence length="181" mass="21448">MQQELHILEEETNLFWGIIILVCTAGGTFLLAGTFMSMKWNILNFRQFTALILFFISFWGIFRLSEPLYHFIFRFDDDILVIDIYKGSIHFDSHKIAANNIEALKFAPDSPRSQNEALFDFSRTYHLMWKKKNGTRFQRMLSIESSRFTLKVDDIAKIMRFIRNRVPDVQIPSEQETYFNL</sequence>
<dbReference type="EMBL" id="FQUS01000001">
    <property type="protein sequence ID" value="SHE44333.1"/>
    <property type="molecule type" value="Genomic_DNA"/>
</dbReference>
<feature type="transmembrane region" description="Helical" evidence="1">
    <location>
        <begin position="48"/>
        <end position="65"/>
    </location>
</feature>
<evidence type="ECO:0000313" key="2">
    <source>
        <dbReference type="EMBL" id="SHE44333.1"/>
    </source>
</evidence>
<evidence type="ECO:0000313" key="3">
    <source>
        <dbReference type="Proteomes" id="UP000184041"/>
    </source>
</evidence>
<dbReference type="Proteomes" id="UP000184041">
    <property type="component" value="Unassembled WGS sequence"/>
</dbReference>